<proteinExistence type="predicted"/>
<reference evidence="1" key="1">
    <citation type="submission" date="2023-08" db="EMBL/GenBank/DDBJ databases">
        <authorList>
            <person name="Chen Y."/>
            <person name="Shah S."/>
            <person name="Dougan E. K."/>
            <person name="Thang M."/>
            <person name="Chan C."/>
        </authorList>
    </citation>
    <scope>NUCLEOTIDE SEQUENCE</scope>
</reference>
<evidence type="ECO:0000313" key="1">
    <source>
        <dbReference type="EMBL" id="CAJ1382894.1"/>
    </source>
</evidence>
<dbReference type="Proteomes" id="UP001178507">
    <property type="component" value="Unassembled WGS sequence"/>
</dbReference>
<accession>A0AA36IAX5</accession>
<sequence>MTNMNLLYLGGKGLALLDFTYLGRFWTSYEVVLLLRKIQNGRIVPFANHAEVDKRATLIEYGAAEGSNGLVTKAFRETWGSLSIPDAVTKLAKDDVTVTTATTRPRCYRYSCRSTTAFSAYGLLAAAALRFARRRQRLVTAVENSNRALKAVVEQDLC</sequence>
<gene>
    <name evidence="1" type="ORF">EVOR1521_LOCUS10155</name>
</gene>
<dbReference type="EMBL" id="CAUJNA010000955">
    <property type="protein sequence ID" value="CAJ1382894.1"/>
    <property type="molecule type" value="Genomic_DNA"/>
</dbReference>
<keyword evidence="2" id="KW-1185">Reference proteome</keyword>
<evidence type="ECO:0000313" key="2">
    <source>
        <dbReference type="Proteomes" id="UP001178507"/>
    </source>
</evidence>
<protein>
    <submittedName>
        <fullName evidence="1">Uncharacterized protein</fullName>
    </submittedName>
</protein>
<name>A0AA36IAX5_9DINO</name>
<comment type="caution">
    <text evidence="1">The sequence shown here is derived from an EMBL/GenBank/DDBJ whole genome shotgun (WGS) entry which is preliminary data.</text>
</comment>
<dbReference type="AlphaFoldDB" id="A0AA36IAX5"/>
<organism evidence="1 2">
    <name type="scientific">Effrenium voratum</name>
    <dbReference type="NCBI Taxonomy" id="2562239"/>
    <lineage>
        <taxon>Eukaryota</taxon>
        <taxon>Sar</taxon>
        <taxon>Alveolata</taxon>
        <taxon>Dinophyceae</taxon>
        <taxon>Suessiales</taxon>
        <taxon>Symbiodiniaceae</taxon>
        <taxon>Effrenium</taxon>
    </lineage>
</organism>